<dbReference type="Gene3D" id="1.10.443.10">
    <property type="entry name" value="Intergrase catalytic core"/>
    <property type="match status" value="1"/>
</dbReference>
<feature type="region of interest" description="Disordered" evidence="1">
    <location>
        <begin position="1"/>
        <end position="26"/>
    </location>
</feature>
<dbReference type="OrthoDB" id="262002at2"/>
<comment type="caution">
    <text evidence="2">The sequence shown here is derived from an EMBL/GenBank/DDBJ whole genome shotgun (WGS) entry which is preliminary data.</text>
</comment>
<dbReference type="RefSeq" id="WP_114370727.1">
    <property type="nucleotide sequence ID" value="NZ_QPEX01000037.1"/>
</dbReference>
<dbReference type="InterPro" id="IPR013762">
    <property type="entry name" value="Integrase-like_cat_sf"/>
</dbReference>
<organism evidence="2 3">
    <name type="scientific">Bremerella cremea</name>
    <dbReference type="NCBI Taxonomy" id="1031537"/>
    <lineage>
        <taxon>Bacteria</taxon>
        <taxon>Pseudomonadati</taxon>
        <taxon>Planctomycetota</taxon>
        <taxon>Planctomycetia</taxon>
        <taxon>Pirellulales</taxon>
        <taxon>Pirellulaceae</taxon>
        <taxon>Bremerella</taxon>
    </lineage>
</organism>
<reference evidence="2 3" key="1">
    <citation type="submission" date="2018-07" db="EMBL/GenBank/DDBJ databases">
        <title>Comparative genomes isolates from brazilian mangrove.</title>
        <authorList>
            <person name="De Araujo J.E."/>
            <person name="Taketani R.G."/>
            <person name="Silva M.C.P."/>
            <person name="Lourenco M.V."/>
            <person name="Oliveira V.M."/>
            <person name="Andreote F.D."/>
        </authorList>
    </citation>
    <scope>NUCLEOTIDE SEQUENCE [LARGE SCALE GENOMIC DNA]</scope>
    <source>
        <strain evidence="2 3">HEX PRIS-MGV</strain>
    </source>
</reference>
<name>A0A368KQ06_9BACT</name>
<feature type="region of interest" description="Disordered" evidence="1">
    <location>
        <begin position="185"/>
        <end position="222"/>
    </location>
</feature>
<evidence type="ECO:0000256" key="1">
    <source>
        <dbReference type="SAM" id="MobiDB-lite"/>
    </source>
</evidence>
<sequence>MTRRPTKPNDICKPARKKKGGCGPGDNEAQLDSYSAIVRDYRKRCQPSADKVLTFYRELPTLAEAIKKTAYAEHHAGKAYRIIPIFPELEPYQQDGCELLDDGQKHLINRYRDSNANLRTQFLRILRKASVQPWEKLFQNMRASRATELADEYPEHVATAWIGHSVKVARNHYWQVTDDHFAKALKRTDEPAKKAAQNPAQSVHAGSRNDSSKFDPRTKQSP</sequence>
<gene>
    <name evidence="2" type="ORF">DTL42_18490</name>
</gene>
<feature type="compositionally biased region" description="Basic and acidic residues" evidence="1">
    <location>
        <begin position="210"/>
        <end position="222"/>
    </location>
</feature>
<dbReference type="GO" id="GO:0003677">
    <property type="term" value="F:DNA binding"/>
    <property type="evidence" value="ECO:0007669"/>
    <property type="project" value="InterPro"/>
</dbReference>
<dbReference type="Proteomes" id="UP000253562">
    <property type="component" value="Unassembled WGS sequence"/>
</dbReference>
<dbReference type="GO" id="GO:0006310">
    <property type="term" value="P:DNA recombination"/>
    <property type="evidence" value="ECO:0007669"/>
    <property type="project" value="InterPro"/>
</dbReference>
<proteinExistence type="predicted"/>
<dbReference type="EMBL" id="QPEX01000037">
    <property type="protein sequence ID" value="RCS43974.1"/>
    <property type="molecule type" value="Genomic_DNA"/>
</dbReference>
<dbReference type="GO" id="GO:0015074">
    <property type="term" value="P:DNA integration"/>
    <property type="evidence" value="ECO:0007669"/>
    <property type="project" value="InterPro"/>
</dbReference>
<evidence type="ECO:0000313" key="2">
    <source>
        <dbReference type="EMBL" id="RCS43974.1"/>
    </source>
</evidence>
<dbReference type="AlphaFoldDB" id="A0A368KQ06"/>
<accession>A0A368KQ06</accession>
<evidence type="ECO:0000313" key="3">
    <source>
        <dbReference type="Proteomes" id="UP000253562"/>
    </source>
</evidence>
<protein>
    <submittedName>
        <fullName evidence="2">Uncharacterized protein</fullName>
    </submittedName>
</protein>